<name>A0ACA9UNR0_BIOOC</name>
<dbReference type="EMBL" id="CADEHS020000552">
    <property type="protein sequence ID" value="CAG9953977.1"/>
    <property type="molecule type" value="Genomic_DNA"/>
</dbReference>
<keyword evidence="2" id="KW-1185">Reference proteome</keyword>
<gene>
    <name evidence="1" type="ORF">CRV2_00018807</name>
</gene>
<dbReference type="Proteomes" id="UP000836387">
    <property type="component" value="Unassembled WGS sequence"/>
</dbReference>
<protein>
    <submittedName>
        <fullName evidence="1">Uncharacterized protein</fullName>
    </submittedName>
</protein>
<accession>A0ACA9UNR0</accession>
<proteinExistence type="predicted"/>
<reference evidence="1" key="2">
    <citation type="submission" date="2021-10" db="EMBL/GenBank/DDBJ databases">
        <authorList>
            <person name="Piombo E."/>
        </authorList>
    </citation>
    <scope>NUCLEOTIDE SEQUENCE</scope>
</reference>
<reference evidence="1" key="1">
    <citation type="submission" date="2020-04" db="EMBL/GenBank/DDBJ databases">
        <authorList>
            <person name="Broberg M."/>
        </authorList>
    </citation>
    <scope>NUCLEOTIDE SEQUENCE</scope>
</reference>
<feature type="non-terminal residue" evidence="1">
    <location>
        <position position="1"/>
    </location>
</feature>
<evidence type="ECO:0000313" key="2">
    <source>
        <dbReference type="Proteomes" id="UP000836387"/>
    </source>
</evidence>
<comment type="caution">
    <text evidence="1">The sequence shown here is derived from an EMBL/GenBank/DDBJ whole genome shotgun (WGS) entry which is preliminary data.</text>
</comment>
<evidence type="ECO:0000313" key="1">
    <source>
        <dbReference type="EMBL" id="CAG9953977.1"/>
    </source>
</evidence>
<sequence length="599" mass="63501">LRSEREKPSQDTPKEMSAKHFINGNPADLVADSLESLTHLRPGIQLDKQHKIVYSTLHDPSKYVALVSGGGAAHEPAHAMYVGPGVLSAAVSGNIFASPSVSQIYNCIRNANGAAGTILIVKNYTGDIFHFHQAAQKLRAELGIKVDVVVVGDDVSLQRSKAGKVGRRGLAGTVLMHKILGAASAAGRSLEACVELSDMVNAGLATVGASLDHVDIPGQETDSQIHLAADELELGMGIHNEPGAELLKPKPELPDLLDKMLSYLLDTNDSERNYVDIAASDDIVLMVNNLGSLSILESNTITTNTIRRLGIRGIKPIRTYSGTFMTSLDGPGFSITLLKADWELLQYLDAPTSVPGWPVPYISPDERNATGRVIDTQSTAIQGEKRVISSSSAKANGKLLRSVISSACQSAIAAEPSITKADTIVGDGDCGLTLERGSKAVLKLIEDASTSGDNVLDLMIKIAYEVEENMDGTSGAIYALFFSGLAAKLRELDSTVTMGLQEWALVALGGLETVQKVTPARSGDRTLMDALEPFVYSLQDGIDQGLQAARKGSDSTKGLQPAFGRAVYVNEQGWEQVPDPGAISVLAIIEGISKGLAHS</sequence>
<organism evidence="1 2">
    <name type="scientific">Clonostachys rosea f. rosea IK726</name>
    <dbReference type="NCBI Taxonomy" id="1349383"/>
    <lineage>
        <taxon>Eukaryota</taxon>
        <taxon>Fungi</taxon>
        <taxon>Dikarya</taxon>
        <taxon>Ascomycota</taxon>
        <taxon>Pezizomycotina</taxon>
        <taxon>Sordariomycetes</taxon>
        <taxon>Hypocreomycetidae</taxon>
        <taxon>Hypocreales</taxon>
        <taxon>Bionectriaceae</taxon>
        <taxon>Clonostachys</taxon>
    </lineage>
</organism>